<feature type="chain" id="PRO_5011693043" evidence="2">
    <location>
        <begin position="32"/>
        <end position="367"/>
    </location>
</feature>
<dbReference type="InterPro" id="IPR006311">
    <property type="entry name" value="TAT_signal"/>
</dbReference>
<feature type="signal peptide" evidence="2">
    <location>
        <begin position="1"/>
        <end position="31"/>
    </location>
</feature>
<organism evidence="3 4">
    <name type="scientific">Actinacidiphila alni</name>
    <dbReference type="NCBI Taxonomy" id="380248"/>
    <lineage>
        <taxon>Bacteria</taxon>
        <taxon>Bacillati</taxon>
        <taxon>Actinomycetota</taxon>
        <taxon>Actinomycetes</taxon>
        <taxon>Kitasatosporales</taxon>
        <taxon>Streptomycetaceae</taxon>
        <taxon>Actinacidiphila</taxon>
    </lineage>
</organism>
<evidence type="ECO:0000256" key="2">
    <source>
        <dbReference type="SAM" id="SignalP"/>
    </source>
</evidence>
<evidence type="ECO:0000313" key="3">
    <source>
        <dbReference type="EMBL" id="SFF93805.1"/>
    </source>
</evidence>
<evidence type="ECO:0000313" key="4">
    <source>
        <dbReference type="Proteomes" id="UP000199323"/>
    </source>
</evidence>
<name>A0A1I2MQG4_9ACTN</name>
<proteinExistence type="predicted"/>
<sequence>MTTTRRHLLRSGGIGAAAVAAGALTTAPAQAAAPADSNVTGGNGSHDKGGTAGRPTATVADLLAIPSRSLRDGTVAVVAGYRTPGDGGGMTVRWDVGSALAPNGGTVLRPKDRPGKGRWRRLHDGVLDFRGFGLFDASVPADDALDAMVEDPAVHRVEAHTDLLFRRRHTYRRSRIVLDFGGRTVHTGGIERNTHDNPFGAVLFFQGAVTGDTVSHVLPAEVIERTDAFPVPDSAAFEVGQWWAVQSDEVAGGGRDERELQKMVEVTEIIDGTHIRVGYLNGWPLASGRTVTWRRVEPVIGARVDNLVFLGAGQDTGAVDDEYTGSHPVAYEYAVDCDVSGIQATGTFWPVIMRRWCTRYRTVRCGL</sequence>
<dbReference type="PROSITE" id="PS51318">
    <property type="entry name" value="TAT"/>
    <property type="match status" value="1"/>
</dbReference>
<protein>
    <submittedName>
        <fullName evidence="3">Uncharacterized protein</fullName>
    </submittedName>
</protein>
<keyword evidence="2" id="KW-0732">Signal</keyword>
<dbReference type="Proteomes" id="UP000199323">
    <property type="component" value="Unassembled WGS sequence"/>
</dbReference>
<dbReference type="EMBL" id="FONG01000041">
    <property type="protein sequence ID" value="SFF93805.1"/>
    <property type="molecule type" value="Genomic_DNA"/>
</dbReference>
<feature type="non-terminal residue" evidence="3">
    <location>
        <position position="367"/>
    </location>
</feature>
<keyword evidence="4" id="KW-1185">Reference proteome</keyword>
<reference evidence="3 4" key="1">
    <citation type="submission" date="2016-10" db="EMBL/GenBank/DDBJ databases">
        <authorList>
            <person name="de Groot N.N."/>
        </authorList>
    </citation>
    <scope>NUCLEOTIDE SEQUENCE [LARGE SCALE GENOMIC DNA]</scope>
    <source>
        <strain evidence="3 4">CGMCC 4.3510</strain>
    </source>
</reference>
<feature type="region of interest" description="Disordered" evidence="1">
    <location>
        <begin position="34"/>
        <end position="55"/>
    </location>
</feature>
<dbReference type="STRING" id="380248.SAMN05216251_14116"/>
<dbReference type="AlphaFoldDB" id="A0A1I2MQG4"/>
<gene>
    <name evidence="3" type="ORF">SAMN05216251_14116</name>
</gene>
<accession>A0A1I2MQG4</accession>
<evidence type="ECO:0000256" key="1">
    <source>
        <dbReference type="SAM" id="MobiDB-lite"/>
    </source>
</evidence>